<evidence type="ECO:0000256" key="3">
    <source>
        <dbReference type="ARBA" id="ARBA00022691"/>
    </source>
</evidence>
<keyword evidence="7" id="KW-0411">Iron-sulfur</keyword>
<evidence type="ECO:0000256" key="1">
    <source>
        <dbReference type="ARBA" id="ARBA00001966"/>
    </source>
</evidence>
<dbReference type="PANTHER" id="PTHR11228:SF7">
    <property type="entry name" value="PQQA PEPTIDE CYCLASE"/>
    <property type="match status" value="1"/>
</dbReference>
<keyword evidence="4" id="KW-0479">Metal-binding</keyword>
<sequence>MALNRSINNEFIPNPKEHLYIEVSNICNLRCRFCAYSKSLNNSKEIMSNEKFFNVIDRATNFGYFSFGLTPIVGEVFVDPNFIEKINYLENHPKVEHYSFFSNFTLVSEKIIDELLKTKKIKELYISLYGHDLDSFIEITGSNQKSYNKLISNLNYLSSKAKDISFKINFGLRTSRSFESLDKCGSQLCQIVRDIIKKIKSRITILRSFNTWGGFITQEDVKGLDMIINDVSKYHKNGACSLIFYKNQVMA</sequence>
<dbReference type="GO" id="GO:0051539">
    <property type="term" value="F:4 iron, 4 sulfur cluster binding"/>
    <property type="evidence" value="ECO:0007669"/>
    <property type="project" value="UniProtKB-KW"/>
</dbReference>
<dbReference type="GO" id="GO:0046872">
    <property type="term" value="F:metal ion binding"/>
    <property type="evidence" value="ECO:0007669"/>
    <property type="project" value="UniProtKB-KW"/>
</dbReference>
<dbReference type="Pfam" id="PF04055">
    <property type="entry name" value="Radical_SAM"/>
    <property type="match status" value="1"/>
</dbReference>
<dbReference type="SFLD" id="SFLDG01067">
    <property type="entry name" value="SPASM/twitch_domain_containing"/>
    <property type="match status" value="1"/>
</dbReference>
<name>X1CZB0_9ZZZZ</name>
<keyword evidence="3" id="KW-0949">S-adenosyl-L-methionine</keyword>
<dbReference type="InterPro" id="IPR007197">
    <property type="entry name" value="rSAM"/>
</dbReference>
<keyword evidence="5" id="KW-0560">Oxidoreductase</keyword>
<dbReference type="CDD" id="cd01335">
    <property type="entry name" value="Radical_SAM"/>
    <property type="match status" value="1"/>
</dbReference>
<evidence type="ECO:0000259" key="8">
    <source>
        <dbReference type="Pfam" id="PF04055"/>
    </source>
</evidence>
<evidence type="ECO:0000256" key="5">
    <source>
        <dbReference type="ARBA" id="ARBA00023002"/>
    </source>
</evidence>
<dbReference type="PROSITE" id="PS01305">
    <property type="entry name" value="MOAA_NIFB_PQQE"/>
    <property type="match status" value="1"/>
</dbReference>
<organism evidence="9">
    <name type="scientific">marine sediment metagenome</name>
    <dbReference type="NCBI Taxonomy" id="412755"/>
    <lineage>
        <taxon>unclassified sequences</taxon>
        <taxon>metagenomes</taxon>
        <taxon>ecological metagenomes</taxon>
    </lineage>
</organism>
<comment type="cofactor">
    <cofactor evidence="1">
        <name>[4Fe-4S] cluster</name>
        <dbReference type="ChEBI" id="CHEBI:49883"/>
    </cofactor>
</comment>
<dbReference type="SUPFAM" id="SSF102114">
    <property type="entry name" value="Radical SAM enzymes"/>
    <property type="match status" value="1"/>
</dbReference>
<keyword evidence="2" id="KW-0004">4Fe-4S</keyword>
<protein>
    <recommendedName>
        <fullName evidence="8">Radical SAM core domain-containing protein</fullName>
    </recommendedName>
</protein>
<accession>X1CZB0</accession>
<proteinExistence type="predicted"/>
<dbReference type="AlphaFoldDB" id="X1CZB0"/>
<dbReference type="SFLD" id="SFLDS00029">
    <property type="entry name" value="Radical_SAM"/>
    <property type="match status" value="1"/>
</dbReference>
<dbReference type="GO" id="GO:0016491">
    <property type="term" value="F:oxidoreductase activity"/>
    <property type="evidence" value="ECO:0007669"/>
    <property type="project" value="UniProtKB-KW"/>
</dbReference>
<keyword evidence="6" id="KW-0408">Iron</keyword>
<gene>
    <name evidence="9" type="ORF">S01H4_22928</name>
</gene>
<dbReference type="InterPro" id="IPR050377">
    <property type="entry name" value="Radical_SAM_PqqE_MftC-like"/>
</dbReference>
<evidence type="ECO:0000256" key="7">
    <source>
        <dbReference type="ARBA" id="ARBA00023014"/>
    </source>
</evidence>
<dbReference type="InterPro" id="IPR000385">
    <property type="entry name" value="MoaA_NifB_PqqE_Fe-S-bd_CS"/>
</dbReference>
<feature type="non-terminal residue" evidence="9">
    <location>
        <position position="251"/>
    </location>
</feature>
<dbReference type="Gene3D" id="3.20.20.70">
    <property type="entry name" value="Aldolase class I"/>
    <property type="match status" value="1"/>
</dbReference>
<evidence type="ECO:0000256" key="2">
    <source>
        <dbReference type="ARBA" id="ARBA00022485"/>
    </source>
</evidence>
<comment type="caution">
    <text evidence="9">The sequence shown here is derived from an EMBL/GenBank/DDBJ whole genome shotgun (WGS) entry which is preliminary data.</text>
</comment>
<dbReference type="InterPro" id="IPR058240">
    <property type="entry name" value="rSAM_sf"/>
</dbReference>
<evidence type="ECO:0000256" key="6">
    <source>
        <dbReference type="ARBA" id="ARBA00023004"/>
    </source>
</evidence>
<reference evidence="9" key="1">
    <citation type="journal article" date="2014" name="Front. Microbiol.">
        <title>High frequency of phylogenetically diverse reductive dehalogenase-homologous genes in deep subseafloor sedimentary metagenomes.</title>
        <authorList>
            <person name="Kawai M."/>
            <person name="Futagami T."/>
            <person name="Toyoda A."/>
            <person name="Takaki Y."/>
            <person name="Nishi S."/>
            <person name="Hori S."/>
            <person name="Arai W."/>
            <person name="Tsubouchi T."/>
            <person name="Morono Y."/>
            <person name="Uchiyama I."/>
            <person name="Ito T."/>
            <person name="Fujiyama A."/>
            <person name="Inagaki F."/>
            <person name="Takami H."/>
        </authorList>
    </citation>
    <scope>NUCLEOTIDE SEQUENCE</scope>
    <source>
        <strain evidence="9">Expedition CK06-06</strain>
    </source>
</reference>
<dbReference type="PANTHER" id="PTHR11228">
    <property type="entry name" value="RADICAL SAM DOMAIN PROTEIN"/>
    <property type="match status" value="1"/>
</dbReference>
<evidence type="ECO:0000256" key="4">
    <source>
        <dbReference type="ARBA" id="ARBA00022723"/>
    </source>
</evidence>
<dbReference type="EMBL" id="BART01010574">
    <property type="protein sequence ID" value="GAG89541.1"/>
    <property type="molecule type" value="Genomic_DNA"/>
</dbReference>
<dbReference type="InterPro" id="IPR013785">
    <property type="entry name" value="Aldolase_TIM"/>
</dbReference>
<feature type="domain" description="Radical SAM core" evidence="8">
    <location>
        <begin position="21"/>
        <end position="160"/>
    </location>
</feature>
<evidence type="ECO:0000313" key="9">
    <source>
        <dbReference type="EMBL" id="GAG89541.1"/>
    </source>
</evidence>